<accession>A0A1C5HRJ6</accession>
<keyword evidence="3" id="KW-1185">Reference proteome</keyword>
<name>A0A1C5HRJ6_9ACTN</name>
<dbReference type="InterPro" id="IPR022074">
    <property type="entry name" value="DUF3626"/>
</dbReference>
<dbReference type="EMBL" id="LT607750">
    <property type="protein sequence ID" value="SCG48656.1"/>
    <property type="molecule type" value="Genomic_DNA"/>
</dbReference>
<evidence type="ECO:0000313" key="2">
    <source>
        <dbReference type="EMBL" id="SCG48656.1"/>
    </source>
</evidence>
<evidence type="ECO:0008006" key="4">
    <source>
        <dbReference type="Google" id="ProtNLM"/>
    </source>
</evidence>
<reference evidence="2 3" key="1">
    <citation type="submission" date="2016-06" db="EMBL/GenBank/DDBJ databases">
        <authorList>
            <person name="Kjaerup R.B."/>
            <person name="Dalgaard T.S."/>
            <person name="Juul-Madsen H.R."/>
        </authorList>
    </citation>
    <scope>NUCLEOTIDE SEQUENCE [LARGE SCALE GENOMIC DNA]</scope>
    <source>
        <strain evidence="2 3">DSM 43904</strain>
    </source>
</reference>
<dbReference type="Proteomes" id="UP000198217">
    <property type="component" value="Chromosome I"/>
</dbReference>
<organism evidence="2 3">
    <name type="scientific">Micromonospora echinaurantiaca</name>
    <dbReference type="NCBI Taxonomy" id="47857"/>
    <lineage>
        <taxon>Bacteria</taxon>
        <taxon>Bacillati</taxon>
        <taxon>Actinomycetota</taxon>
        <taxon>Actinomycetes</taxon>
        <taxon>Micromonosporales</taxon>
        <taxon>Micromonosporaceae</taxon>
        <taxon>Micromonospora</taxon>
    </lineage>
</organism>
<dbReference type="AlphaFoldDB" id="A0A1C5HRJ6"/>
<evidence type="ECO:0000313" key="3">
    <source>
        <dbReference type="Proteomes" id="UP000198217"/>
    </source>
</evidence>
<sequence length="424" mass="44599">MSGRRAGRPRPVVPTTPATTAAPDATGPVGPEPVGKSGCAAPAGVGMIVGVQPVGAPAIAPVTLTPAQRAALDHVRRTALRDRPAALATIARALAGSGVTHQPEELITAIGRHGRLTLNFHPDRLLADGRTVAGALADEGIYRSQFETRISNGGLTAYPGGDRDRWEESLFGGAYQAPGVPLTDRPKYGGLNLLDHPDGACPRFGSCHLRLRPEVLARATFCFGDSHLGPRDLGTVDVFEPVLAALIAATEGTGTSLGRPGMDTVALVRELLRRREDAAWSPGAAGRALDDYIEAQVHGDLDLGRDVEAVVVDPSFRGTEAGATLAGIARRHGFALCWHRGFALPVDKIDPEFRGPAIPPLAARVHAEFARPGEPVDAALIGRAAVSVVTDPARWADRGPTAVTLQHLKQLWHVLVRFGAPYAD</sequence>
<gene>
    <name evidence="2" type="ORF">GA0070609_2100</name>
</gene>
<feature type="region of interest" description="Disordered" evidence="1">
    <location>
        <begin position="1"/>
        <end position="34"/>
    </location>
</feature>
<feature type="compositionally biased region" description="Low complexity" evidence="1">
    <location>
        <begin position="9"/>
        <end position="29"/>
    </location>
</feature>
<evidence type="ECO:0000256" key="1">
    <source>
        <dbReference type="SAM" id="MobiDB-lite"/>
    </source>
</evidence>
<proteinExistence type="predicted"/>
<dbReference type="Pfam" id="PF12294">
    <property type="entry name" value="DUF3626"/>
    <property type="match status" value="1"/>
</dbReference>
<protein>
    <recommendedName>
        <fullName evidence="4">DUF3626 domain-containing protein</fullName>
    </recommendedName>
</protein>